<keyword evidence="5" id="KW-1185">Reference proteome</keyword>
<dbReference type="InterPro" id="IPR001733">
    <property type="entry name" value="Peptidase_S26B"/>
</dbReference>
<dbReference type="GO" id="GO:0016020">
    <property type="term" value="C:membrane"/>
    <property type="evidence" value="ECO:0007669"/>
    <property type="project" value="UniProtKB-UniRule"/>
</dbReference>
<evidence type="ECO:0000256" key="1">
    <source>
        <dbReference type="NCBIfam" id="TIGR02228"/>
    </source>
</evidence>
<accession>A0A430B718</accession>
<sequence>MYIVIYIKCCYFGGNHVEVENKEEIKRKKVKKKKSSSGTNSKSGSKRTKSKSSSSSAKDSRNKTKTKKSSSSKKSKKGSNKGKKHVNNQTLEQVQVAQAVPRSTKSKLIGTIGNLIFYVTLIAVIAGAGLVYFGDKDANIFGYKIMTVLTESMKPNKKTEYKNGFEKGSLIFVKSQDPYELKKGDIITFNPVRGNKSVYLTHRVVGIDKEKKEKRQAFITTKGDANTGNDVPIGASQVQGKVVKSIPNAGFILSFLKKHIVVVAILLSTLFGIIVTLKYLRVAY</sequence>
<reference evidence="4 5" key="1">
    <citation type="submission" date="2017-05" db="EMBL/GenBank/DDBJ databases">
        <title>Vagococcus spp. assemblies.</title>
        <authorList>
            <person name="Gulvik C.A."/>
        </authorList>
    </citation>
    <scope>NUCLEOTIDE SEQUENCE [LARGE SCALE GENOMIC DNA]</scope>
    <source>
        <strain evidence="4 5">SS1714</strain>
    </source>
</reference>
<evidence type="ECO:0000313" key="5">
    <source>
        <dbReference type="Proteomes" id="UP000288028"/>
    </source>
</evidence>
<dbReference type="PANTHER" id="PTHR10806">
    <property type="entry name" value="SIGNAL PEPTIDASE COMPLEX CATALYTIC SUBUNIT SEC11"/>
    <property type="match status" value="1"/>
</dbReference>
<proteinExistence type="predicted"/>
<feature type="compositionally biased region" description="Basic residues" evidence="2">
    <location>
        <begin position="63"/>
        <end position="86"/>
    </location>
</feature>
<feature type="transmembrane region" description="Helical" evidence="3">
    <location>
        <begin position="115"/>
        <end position="134"/>
    </location>
</feature>
<feature type="region of interest" description="Disordered" evidence="2">
    <location>
        <begin position="24"/>
        <end position="94"/>
    </location>
</feature>
<dbReference type="PANTHER" id="PTHR10806:SF6">
    <property type="entry name" value="SIGNAL PEPTIDASE COMPLEX CATALYTIC SUBUNIT SEC11"/>
    <property type="match status" value="1"/>
</dbReference>
<keyword evidence="3" id="KW-1133">Transmembrane helix</keyword>
<name>A0A430B718_9ENTE</name>
<evidence type="ECO:0000256" key="2">
    <source>
        <dbReference type="SAM" id="MobiDB-lite"/>
    </source>
</evidence>
<dbReference type="GO" id="GO:0006465">
    <property type="term" value="P:signal peptide processing"/>
    <property type="evidence" value="ECO:0007669"/>
    <property type="project" value="UniProtKB-UniRule"/>
</dbReference>
<protein>
    <recommendedName>
        <fullName evidence="1">Signal peptidase I</fullName>
        <ecNumber evidence="1">3.4.21.89</ecNumber>
    </recommendedName>
</protein>
<organism evidence="4 5">
    <name type="scientific">Vagococcus carniphilus</name>
    <dbReference type="NCBI Taxonomy" id="218144"/>
    <lineage>
        <taxon>Bacteria</taxon>
        <taxon>Bacillati</taxon>
        <taxon>Bacillota</taxon>
        <taxon>Bacilli</taxon>
        <taxon>Lactobacillales</taxon>
        <taxon>Enterococcaceae</taxon>
        <taxon>Vagococcus</taxon>
    </lineage>
</organism>
<keyword evidence="3" id="KW-0472">Membrane</keyword>
<comment type="caution">
    <text evidence="4">The sequence shown here is derived from an EMBL/GenBank/DDBJ whole genome shotgun (WGS) entry which is preliminary data.</text>
</comment>
<dbReference type="NCBIfam" id="TIGR02228">
    <property type="entry name" value="sigpep_I_arch"/>
    <property type="match status" value="1"/>
</dbReference>
<dbReference type="OrthoDB" id="1648066at2"/>
<evidence type="ECO:0000256" key="3">
    <source>
        <dbReference type="SAM" id="Phobius"/>
    </source>
</evidence>
<dbReference type="AlphaFoldDB" id="A0A430B718"/>
<dbReference type="GO" id="GO:0004252">
    <property type="term" value="F:serine-type endopeptidase activity"/>
    <property type="evidence" value="ECO:0007669"/>
    <property type="project" value="UniProtKB-UniRule"/>
</dbReference>
<keyword evidence="3" id="KW-0812">Transmembrane</keyword>
<dbReference type="CDD" id="cd06530">
    <property type="entry name" value="S26_SPase_I"/>
    <property type="match status" value="1"/>
</dbReference>
<evidence type="ECO:0000313" key="4">
    <source>
        <dbReference type="EMBL" id="RSU16121.1"/>
    </source>
</evidence>
<dbReference type="Proteomes" id="UP000288028">
    <property type="component" value="Unassembled WGS sequence"/>
</dbReference>
<gene>
    <name evidence="4" type="ORF">CBF28_03990</name>
</gene>
<dbReference type="InterPro" id="IPR019533">
    <property type="entry name" value="Peptidase_S26"/>
</dbReference>
<dbReference type="GO" id="GO:0009003">
    <property type="term" value="F:signal peptidase activity"/>
    <property type="evidence" value="ECO:0007669"/>
    <property type="project" value="UniProtKB-EC"/>
</dbReference>
<feature type="transmembrane region" description="Helical" evidence="3">
    <location>
        <begin position="260"/>
        <end position="280"/>
    </location>
</feature>
<dbReference type="EC" id="3.4.21.89" evidence="1"/>
<dbReference type="EMBL" id="NGKB01000003">
    <property type="protein sequence ID" value="RSU16121.1"/>
    <property type="molecule type" value="Genomic_DNA"/>
</dbReference>